<accession>A0A0M0L9M1</accession>
<gene>
    <name evidence="2" type="ORF">AMD00_19325</name>
</gene>
<keyword evidence="1" id="KW-0472">Membrane</keyword>
<keyword evidence="1" id="KW-1133">Transmembrane helix</keyword>
<evidence type="ECO:0000313" key="2">
    <source>
        <dbReference type="EMBL" id="KOO47791.1"/>
    </source>
</evidence>
<dbReference type="EMBL" id="LILB01000008">
    <property type="protein sequence ID" value="KOO47791.1"/>
    <property type="molecule type" value="Genomic_DNA"/>
</dbReference>
<reference evidence="3" key="1">
    <citation type="submission" date="2015-08" db="EMBL/GenBank/DDBJ databases">
        <title>Fjat-10028 dsm 16317.</title>
        <authorList>
            <person name="Liu B."/>
            <person name="Wang J."/>
            <person name="Zhu Y."/>
            <person name="Liu G."/>
            <person name="Chen Q."/>
            <person name="Chen Z."/>
            <person name="Lan J."/>
            <person name="Che J."/>
            <person name="Ge C."/>
            <person name="Shi H."/>
            <person name="Pan Z."/>
            <person name="Liu X."/>
        </authorList>
    </citation>
    <scope>NUCLEOTIDE SEQUENCE [LARGE SCALE GENOMIC DNA]</scope>
    <source>
        <strain evidence="3">DSM 16317</strain>
    </source>
</reference>
<proteinExistence type="predicted"/>
<sequence>MLLGQRIIIISISFYSLFQIILLLYKLRTSKYFEENNLIKNEKIMTALCILNFLCIIVNPSLLIINIGLNAMLLALSCKIGIRFINDKSNKIYKIILAILFFIYLVMQFITPIISNEFN</sequence>
<feature type="transmembrane region" description="Helical" evidence="1">
    <location>
        <begin position="95"/>
        <end position="114"/>
    </location>
</feature>
<dbReference type="Proteomes" id="UP000036867">
    <property type="component" value="Unassembled WGS sequence"/>
</dbReference>
<protein>
    <submittedName>
        <fullName evidence="2">Uncharacterized protein</fullName>
    </submittedName>
</protein>
<organism evidence="2 3">
    <name type="scientific">Viridibacillus arvi</name>
    <dbReference type="NCBI Taxonomy" id="263475"/>
    <lineage>
        <taxon>Bacteria</taxon>
        <taxon>Bacillati</taxon>
        <taxon>Bacillota</taxon>
        <taxon>Bacilli</taxon>
        <taxon>Bacillales</taxon>
        <taxon>Caryophanaceae</taxon>
        <taxon>Viridibacillus</taxon>
    </lineage>
</organism>
<dbReference type="AlphaFoldDB" id="A0A0M0L9M1"/>
<name>A0A0M0L9M1_9BACL</name>
<feature type="transmembrane region" description="Helical" evidence="1">
    <location>
        <begin position="7"/>
        <end position="25"/>
    </location>
</feature>
<keyword evidence="3" id="KW-1185">Reference proteome</keyword>
<feature type="transmembrane region" description="Helical" evidence="1">
    <location>
        <begin position="45"/>
        <end position="74"/>
    </location>
</feature>
<comment type="caution">
    <text evidence="2">The sequence shown here is derived from an EMBL/GenBank/DDBJ whole genome shotgun (WGS) entry which is preliminary data.</text>
</comment>
<evidence type="ECO:0000256" key="1">
    <source>
        <dbReference type="SAM" id="Phobius"/>
    </source>
</evidence>
<keyword evidence="1" id="KW-0812">Transmembrane</keyword>
<evidence type="ECO:0000313" key="3">
    <source>
        <dbReference type="Proteomes" id="UP000036867"/>
    </source>
</evidence>